<dbReference type="Gene3D" id="4.10.910.10">
    <property type="entry name" value="30s ribosomal protein s13, domain 2"/>
    <property type="match status" value="1"/>
</dbReference>
<gene>
    <name evidence="7 9" type="primary">rpsM</name>
    <name evidence="9" type="ORF">CAXC1_330024</name>
</gene>
<evidence type="ECO:0000313" key="10">
    <source>
        <dbReference type="Proteomes" id="UP001314181"/>
    </source>
</evidence>
<dbReference type="Pfam" id="PF00416">
    <property type="entry name" value="Ribosomal_S13"/>
    <property type="match status" value="1"/>
</dbReference>
<dbReference type="HAMAP" id="MF_01315">
    <property type="entry name" value="Ribosomal_uS13"/>
    <property type="match status" value="1"/>
</dbReference>
<keyword evidence="4 7" id="KW-0689">Ribosomal protein</keyword>
<sequence>MRIAGVTIPSAKKVRISLCYVYGIGSYKALQICKQAGIDAEKRVKDLLDDEVSRIIEATKNHTIEGDLRTSVMMNIRSLCAIGCYRGQRHKRGLPVRGQRTHTNAKTSKKLLKSFKK</sequence>
<dbReference type="InterPro" id="IPR018269">
    <property type="entry name" value="Ribosomal_uS13_CS"/>
</dbReference>
<evidence type="ECO:0000256" key="8">
    <source>
        <dbReference type="RuleBase" id="RU003830"/>
    </source>
</evidence>
<evidence type="ECO:0000256" key="1">
    <source>
        <dbReference type="ARBA" id="ARBA00008080"/>
    </source>
</evidence>
<dbReference type="InterPro" id="IPR019980">
    <property type="entry name" value="Ribosomal_uS13_bac-type"/>
</dbReference>
<comment type="caution">
    <text evidence="9">The sequence shown here is derived from an EMBL/GenBank/DDBJ whole genome shotgun (WGS) entry which is preliminary data.</text>
</comment>
<keyword evidence="7" id="KW-0820">tRNA-binding</keyword>
<keyword evidence="2 7" id="KW-0699">rRNA-binding</keyword>
<evidence type="ECO:0000256" key="2">
    <source>
        <dbReference type="ARBA" id="ARBA00022730"/>
    </source>
</evidence>
<evidence type="ECO:0000256" key="6">
    <source>
        <dbReference type="ARBA" id="ARBA00035166"/>
    </source>
</evidence>
<evidence type="ECO:0000256" key="4">
    <source>
        <dbReference type="ARBA" id="ARBA00022980"/>
    </source>
</evidence>
<dbReference type="PROSITE" id="PS00646">
    <property type="entry name" value="RIBOSOMAL_S13_1"/>
    <property type="match status" value="1"/>
</dbReference>
<dbReference type="PANTHER" id="PTHR10871">
    <property type="entry name" value="30S RIBOSOMAL PROTEIN S13/40S RIBOSOMAL PROTEIN S18"/>
    <property type="match status" value="1"/>
</dbReference>
<organism evidence="9 10">
    <name type="scientific">Candidatus Xenohaliotis californiensis</name>
    <dbReference type="NCBI Taxonomy" id="84677"/>
    <lineage>
        <taxon>Bacteria</taxon>
        <taxon>Pseudomonadati</taxon>
        <taxon>Pseudomonadota</taxon>
        <taxon>Alphaproteobacteria</taxon>
        <taxon>Rickettsiales</taxon>
        <taxon>Anaplasmataceae</taxon>
        <taxon>Candidatus Xenohaliotis</taxon>
    </lineage>
</organism>
<dbReference type="InterPro" id="IPR001892">
    <property type="entry name" value="Ribosomal_uS13"/>
</dbReference>
<comment type="subunit">
    <text evidence="7">Part of the 30S ribosomal subunit. Forms a loose heterodimer with protein S19. Forms two bridges to the 50S subunit in the 70S ribosome.</text>
</comment>
<dbReference type="PROSITE" id="PS50159">
    <property type="entry name" value="RIBOSOMAL_S13_2"/>
    <property type="match status" value="1"/>
</dbReference>
<dbReference type="RefSeq" id="WP_338364314.1">
    <property type="nucleotide sequence ID" value="NZ_CAWVOK010000026.1"/>
</dbReference>
<dbReference type="PIRSF" id="PIRSF002134">
    <property type="entry name" value="Ribosomal_S13"/>
    <property type="match status" value="1"/>
</dbReference>
<dbReference type="Proteomes" id="UP001314181">
    <property type="component" value="Unassembled WGS sequence"/>
</dbReference>
<dbReference type="NCBIfam" id="TIGR03631">
    <property type="entry name" value="uS13_bact"/>
    <property type="match status" value="1"/>
</dbReference>
<dbReference type="InterPro" id="IPR027437">
    <property type="entry name" value="Rbsml_uS13_C"/>
</dbReference>
<comment type="function">
    <text evidence="7">Located at the top of the head of the 30S subunit, it contacts several helices of the 16S rRNA. In the 70S ribosome it contacts the 23S rRNA (bridge B1a) and protein L5 of the 50S subunit (bridge B1b), connecting the 2 subunits; these bridges are implicated in subunit movement. Contacts the tRNAs in the A and P-sites.</text>
</comment>
<keyword evidence="3 7" id="KW-0694">RNA-binding</keyword>
<comment type="similarity">
    <text evidence="1 7 8">Belongs to the universal ribosomal protein uS13 family.</text>
</comment>
<reference evidence="9 10" key="1">
    <citation type="submission" date="2024-01" db="EMBL/GenBank/DDBJ databases">
        <authorList>
            <person name="Kunselman E."/>
        </authorList>
    </citation>
    <scope>NUCLEOTIDE SEQUENCE [LARGE SCALE GENOMIC DNA]</scope>
    <source>
        <strain evidence="9">2 abalone samples</strain>
    </source>
</reference>
<protein>
    <recommendedName>
        <fullName evidence="6 7">Small ribosomal subunit protein uS13</fullName>
    </recommendedName>
</protein>
<evidence type="ECO:0000256" key="7">
    <source>
        <dbReference type="HAMAP-Rule" id="MF_01315"/>
    </source>
</evidence>
<evidence type="ECO:0000256" key="5">
    <source>
        <dbReference type="ARBA" id="ARBA00023274"/>
    </source>
</evidence>
<dbReference type="EMBL" id="CAWVOK010000026">
    <property type="protein sequence ID" value="CAK8163264.1"/>
    <property type="molecule type" value="Genomic_DNA"/>
</dbReference>
<keyword evidence="10" id="KW-1185">Reference proteome</keyword>
<proteinExistence type="inferred from homology"/>
<dbReference type="InterPro" id="IPR010979">
    <property type="entry name" value="Ribosomal_uS13-like_H2TH"/>
</dbReference>
<name>A0ABP0ETB9_9RICK</name>
<dbReference type="PANTHER" id="PTHR10871:SF1">
    <property type="entry name" value="SMALL RIBOSOMAL SUBUNIT PROTEIN US13M"/>
    <property type="match status" value="1"/>
</dbReference>
<accession>A0ABP0ETB9</accession>
<keyword evidence="5 7" id="KW-0687">Ribonucleoprotein</keyword>
<dbReference type="SUPFAM" id="SSF46946">
    <property type="entry name" value="S13-like H2TH domain"/>
    <property type="match status" value="1"/>
</dbReference>
<dbReference type="Gene3D" id="1.10.8.50">
    <property type="match status" value="1"/>
</dbReference>
<evidence type="ECO:0000256" key="3">
    <source>
        <dbReference type="ARBA" id="ARBA00022884"/>
    </source>
</evidence>
<evidence type="ECO:0000313" key="9">
    <source>
        <dbReference type="EMBL" id="CAK8163264.1"/>
    </source>
</evidence>